<proteinExistence type="predicted"/>
<dbReference type="EMBL" id="BBNQ01000002">
    <property type="protein sequence ID" value="GAL61240.1"/>
    <property type="molecule type" value="Genomic_DNA"/>
</dbReference>
<gene>
    <name evidence="2" type="ORF">JCM19300_4186</name>
</gene>
<name>A0A090V8Q4_9FLAO</name>
<dbReference type="AlphaFoldDB" id="A0A090V8Q4"/>
<evidence type="ECO:0000256" key="1">
    <source>
        <dbReference type="SAM" id="SignalP"/>
    </source>
</evidence>
<dbReference type="RefSeq" id="WP_042502968.1">
    <property type="nucleotide sequence ID" value="NZ_BBNQ01000002.1"/>
</dbReference>
<evidence type="ECO:0000313" key="2">
    <source>
        <dbReference type="EMBL" id="GAL61240.1"/>
    </source>
</evidence>
<protein>
    <recommendedName>
        <fullName evidence="4">Conjugative transposon protein TraN</fullName>
    </recommendedName>
</protein>
<accession>A0A090V8Q4</accession>
<keyword evidence="1" id="KW-0732">Signal</keyword>
<feature type="signal peptide" evidence="1">
    <location>
        <begin position="1"/>
        <end position="19"/>
    </location>
</feature>
<reference evidence="2 3" key="1">
    <citation type="journal article" date="2014" name="Genome Announc.">
        <title>Draft Genome Sequences of Marine Flavobacterium Algibacter lectus Strains SS8 and NR4.</title>
        <authorList>
            <person name="Takatani N."/>
            <person name="Nakanishi M."/>
            <person name="Meirelles P."/>
            <person name="Mino S."/>
            <person name="Suda W."/>
            <person name="Oshima K."/>
            <person name="Hattori M."/>
            <person name="Ohkuma M."/>
            <person name="Hosokawa M."/>
            <person name="Miyashita K."/>
            <person name="Thompson F.L."/>
            <person name="Niwa A."/>
            <person name="Sawabe T."/>
            <person name="Sawabe T."/>
        </authorList>
    </citation>
    <scope>NUCLEOTIDE SEQUENCE [LARGE SCALE GENOMIC DNA]</scope>
    <source>
        <strain evidence="2 3">JCM 19300</strain>
    </source>
</reference>
<dbReference type="Proteomes" id="UP000029644">
    <property type="component" value="Unassembled WGS sequence"/>
</dbReference>
<evidence type="ECO:0008006" key="4">
    <source>
        <dbReference type="Google" id="ProtNLM"/>
    </source>
</evidence>
<dbReference type="OrthoDB" id="1446823at2"/>
<feature type="chain" id="PRO_5001865076" description="Conjugative transposon protein TraN" evidence="1">
    <location>
        <begin position="20"/>
        <end position="120"/>
    </location>
</feature>
<evidence type="ECO:0000313" key="3">
    <source>
        <dbReference type="Proteomes" id="UP000029644"/>
    </source>
</evidence>
<organism evidence="2 3">
    <name type="scientific">Algibacter lectus</name>
    <dbReference type="NCBI Taxonomy" id="221126"/>
    <lineage>
        <taxon>Bacteria</taxon>
        <taxon>Pseudomonadati</taxon>
        <taxon>Bacteroidota</taxon>
        <taxon>Flavobacteriia</taxon>
        <taxon>Flavobacteriales</taxon>
        <taxon>Flavobacteriaceae</taxon>
        <taxon>Algibacter</taxon>
    </lineage>
</organism>
<comment type="caution">
    <text evidence="2">The sequence shown here is derived from an EMBL/GenBank/DDBJ whole genome shotgun (WGS) entry which is preliminary data.</text>
</comment>
<sequence>MKKYVLASFIVLGSLSINAQDDVNASATLKVGDVIEIGNPSTSKYKHIKFPRANFIIKRNGVADYKSALGEEVVVTEVEMLKEGDTRISVKRKDGRRFFNTVSNVSISLEKAIEANEIKI</sequence>